<dbReference type="PANTHER" id="PTHR44186">
    <property type="match status" value="1"/>
</dbReference>
<evidence type="ECO:0000256" key="3">
    <source>
        <dbReference type="PROSITE-ProRule" id="PRU00339"/>
    </source>
</evidence>
<dbReference type="PANTHER" id="PTHR44186:SF1">
    <property type="entry name" value="BARDET-BIEDL SYNDROME 4 PROTEIN"/>
    <property type="match status" value="1"/>
</dbReference>
<dbReference type="InterPro" id="IPR019734">
    <property type="entry name" value="TPR_rpt"/>
</dbReference>
<dbReference type="SMART" id="SM00028">
    <property type="entry name" value="TPR"/>
    <property type="match status" value="2"/>
</dbReference>
<name>A0ABW3K8N8_9BACT</name>
<keyword evidence="6" id="KW-1185">Reference proteome</keyword>
<feature type="transmembrane region" description="Helical" evidence="4">
    <location>
        <begin position="7"/>
        <end position="26"/>
    </location>
</feature>
<proteinExistence type="predicted"/>
<dbReference type="RefSeq" id="WP_377583536.1">
    <property type="nucleotide sequence ID" value="NZ_JBHTKA010000008.1"/>
</dbReference>
<dbReference type="EMBL" id="JBHTKA010000008">
    <property type="protein sequence ID" value="MFD1002438.1"/>
    <property type="molecule type" value="Genomic_DNA"/>
</dbReference>
<dbReference type="PROSITE" id="PS50005">
    <property type="entry name" value="TPR"/>
    <property type="match status" value="1"/>
</dbReference>
<feature type="repeat" description="TPR" evidence="3">
    <location>
        <begin position="191"/>
        <end position="224"/>
    </location>
</feature>
<dbReference type="Gene3D" id="1.25.40.10">
    <property type="entry name" value="Tetratricopeptide repeat domain"/>
    <property type="match status" value="1"/>
</dbReference>
<evidence type="ECO:0000256" key="1">
    <source>
        <dbReference type="ARBA" id="ARBA00022737"/>
    </source>
</evidence>
<evidence type="ECO:0000256" key="4">
    <source>
        <dbReference type="SAM" id="Phobius"/>
    </source>
</evidence>
<evidence type="ECO:0000313" key="5">
    <source>
        <dbReference type="EMBL" id="MFD1002438.1"/>
    </source>
</evidence>
<accession>A0ABW3K8N8</accession>
<dbReference type="SUPFAM" id="SSF48452">
    <property type="entry name" value="TPR-like"/>
    <property type="match status" value="1"/>
</dbReference>
<gene>
    <name evidence="5" type="ORF">ACFQ21_24150</name>
</gene>
<dbReference type="InterPro" id="IPR011990">
    <property type="entry name" value="TPR-like_helical_dom_sf"/>
</dbReference>
<comment type="caution">
    <text evidence="5">The sequence shown here is derived from an EMBL/GenBank/DDBJ whole genome shotgun (WGS) entry which is preliminary data.</text>
</comment>
<keyword evidence="4" id="KW-0472">Membrane</keyword>
<dbReference type="Proteomes" id="UP001597112">
    <property type="component" value="Unassembled WGS sequence"/>
</dbReference>
<organism evidence="5 6">
    <name type="scientific">Ohtaekwangia kribbensis</name>
    <dbReference type="NCBI Taxonomy" id="688913"/>
    <lineage>
        <taxon>Bacteria</taxon>
        <taxon>Pseudomonadati</taxon>
        <taxon>Bacteroidota</taxon>
        <taxon>Cytophagia</taxon>
        <taxon>Cytophagales</taxon>
        <taxon>Fulvivirgaceae</taxon>
        <taxon>Ohtaekwangia</taxon>
    </lineage>
</organism>
<protein>
    <submittedName>
        <fullName evidence="5">Tetratricopeptide repeat protein</fullName>
    </submittedName>
</protein>
<keyword evidence="2 3" id="KW-0802">TPR repeat</keyword>
<sequence length="272" mass="30238">MLKTRIILVVVSAVLIVIIFMLPKGVVENDDPLTSTEVKPADSIAQKVDVHASAPKQVVENIAHLRTQIETGTDKEKNAIFADSLANLYLIAGKFDSAAWFAEEASKFFNTTESWIKAGDNYYQAFTFATDQAKQTRLAGKAQEIYKQVLDKNPKDLDVKTKLAMTYISSPNPMQGIMLLREVIAADPKNELALFNMGMLSIQSGQHDKAVERLEELVKVNPNHTQGQLLLGIALMNTGDKKRAKEQFEKVKQLDKDPSVQATVDSYLKDLK</sequence>
<evidence type="ECO:0000313" key="6">
    <source>
        <dbReference type="Proteomes" id="UP001597112"/>
    </source>
</evidence>
<keyword evidence="4" id="KW-0812">Transmembrane</keyword>
<keyword evidence="4" id="KW-1133">Transmembrane helix</keyword>
<keyword evidence="1" id="KW-0677">Repeat</keyword>
<evidence type="ECO:0000256" key="2">
    <source>
        <dbReference type="ARBA" id="ARBA00022803"/>
    </source>
</evidence>
<reference evidence="6" key="1">
    <citation type="journal article" date="2019" name="Int. J. Syst. Evol. Microbiol.">
        <title>The Global Catalogue of Microorganisms (GCM) 10K type strain sequencing project: providing services to taxonomists for standard genome sequencing and annotation.</title>
        <authorList>
            <consortium name="The Broad Institute Genomics Platform"/>
            <consortium name="The Broad Institute Genome Sequencing Center for Infectious Disease"/>
            <person name="Wu L."/>
            <person name="Ma J."/>
        </authorList>
    </citation>
    <scope>NUCLEOTIDE SEQUENCE [LARGE SCALE GENOMIC DNA]</scope>
    <source>
        <strain evidence="6">CCUG 58938</strain>
    </source>
</reference>
<dbReference type="Pfam" id="PF14559">
    <property type="entry name" value="TPR_19"/>
    <property type="match status" value="1"/>
</dbReference>